<evidence type="ECO:0000256" key="3">
    <source>
        <dbReference type="ARBA" id="ARBA00022801"/>
    </source>
</evidence>
<feature type="domain" description="Oligopeptidase F N-terminal" evidence="9">
    <location>
        <begin position="116"/>
        <end position="182"/>
    </location>
</feature>
<dbReference type="InterPro" id="IPR042088">
    <property type="entry name" value="OligoPept_F_C"/>
</dbReference>
<keyword evidence="4 6" id="KW-0862">Zinc</keyword>
<evidence type="ECO:0000313" key="10">
    <source>
        <dbReference type="EMBL" id="SEN71164.1"/>
    </source>
</evidence>
<evidence type="ECO:0000259" key="9">
    <source>
        <dbReference type="Pfam" id="PF08439"/>
    </source>
</evidence>
<protein>
    <submittedName>
        <fullName evidence="10">Oligoendopeptidase, pepF/M3 family</fullName>
    </submittedName>
</protein>
<dbReference type="Gene3D" id="1.10.1370.20">
    <property type="entry name" value="Oligoendopeptidase f, C-terminal domain"/>
    <property type="match status" value="1"/>
</dbReference>
<dbReference type="CDD" id="cd09607">
    <property type="entry name" value="M3B_PepF"/>
    <property type="match status" value="1"/>
</dbReference>
<dbReference type="EMBL" id="FOCQ01000019">
    <property type="protein sequence ID" value="SEN71164.1"/>
    <property type="molecule type" value="Genomic_DNA"/>
</dbReference>
<dbReference type="GO" id="GO:0006508">
    <property type="term" value="P:proteolysis"/>
    <property type="evidence" value="ECO:0007669"/>
    <property type="project" value="UniProtKB-KW"/>
</dbReference>
<dbReference type="NCBIfam" id="TIGR02290">
    <property type="entry name" value="M3_fam_3"/>
    <property type="match status" value="1"/>
</dbReference>
<keyword evidence="7" id="KW-0175">Coiled coil</keyword>
<dbReference type="Pfam" id="PF08439">
    <property type="entry name" value="Peptidase_M3_N"/>
    <property type="match status" value="1"/>
</dbReference>
<gene>
    <name evidence="10" type="ORF">SAMN05444955_11918</name>
</gene>
<feature type="coiled-coil region" evidence="7">
    <location>
        <begin position="21"/>
        <end position="74"/>
    </location>
</feature>
<evidence type="ECO:0000313" key="11">
    <source>
        <dbReference type="Proteomes" id="UP000199695"/>
    </source>
</evidence>
<dbReference type="Proteomes" id="UP000199695">
    <property type="component" value="Unassembled WGS sequence"/>
</dbReference>
<name>A0A1H8IRH5_9BACL</name>
<dbReference type="InterPro" id="IPR001567">
    <property type="entry name" value="Pept_M3A_M3B_dom"/>
</dbReference>
<dbReference type="PANTHER" id="PTHR34217">
    <property type="entry name" value="METAL-DEPENDENT CARBOXYPEPTIDASE"/>
    <property type="match status" value="1"/>
</dbReference>
<comment type="cofactor">
    <cofactor evidence="6">
        <name>Zn(2+)</name>
        <dbReference type="ChEBI" id="CHEBI:29105"/>
    </cofactor>
    <text evidence="6">Binds 1 zinc ion.</text>
</comment>
<evidence type="ECO:0000256" key="2">
    <source>
        <dbReference type="ARBA" id="ARBA00022723"/>
    </source>
</evidence>
<dbReference type="GO" id="GO:0004181">
    <property type="term" value="F:metallocarboxypeptidase activity"/>
    <property type="evidence" value="ECO:0007669"/>
    <property type="project" value="InterPro"/>
</dbReference>
<keyword evidence="5 6" id="KW-0482">Metalloprotease</keyword>
<dbReference type="STRING" id="1173111.SAMN05444955_11918"/>
<dbReference type="AlphaFoldDB" id="A0A1H8IRH5"/>
<feature type="domain" description="Peptidase M3A/M3B catalytic" evidence="8">
    <location>
        <begin position="204"/>
        <end position="581"/>
    </location>
</feature>
<accession>A0A1H8IRH5</accession>
<dbReference type="RefSeq" id="WP_089972479.1">
    <property type="nucleotide sequence ID" value="NZ_FOCQ01000019.1"/>
</dbReference>
<dbReference type="PANTHER" id="PTHR34217:SF1">
    <property type="entry name" value="CARBOXYPEPTIDASE 1"/>
    <property type="match status" value="1"/>
</dbReference>
<dbReference type="InterPro" id="IPR001333">
    <property type="entry name" value="Peptidase_M32_Taq"/>
</dbReference>
<organism evidence="10 11">
    <name type="scientific">Lihuaxuella thermophila</name>
    <dbReference type="NCBI Taxonomy" id="1173111"/>
    <lineage>
        <taxon>Bacteria</taxon>
        <taxon>Bacillati</taxon>
        <taxon>Bacillota</taxon>
        <taxon>Bacilli</taxon>
        <taxon>Bacillales</taxon>
        <taxon>Thermoactinomycetaceae</taxon>
        <taxon>Lihuaxuella</taxon>
    </lineage>
</organism>
<comment type="similarity">
    <text evidence="6">Belongs to the peptidase M3 family.</text>
</comment>
<dbReference type="InterPro" id="IPR034006">
    <property type="entry name" value="M3B_PepF_2"/>
</dbReference>
<evidence type="ECO:0000256" key="5">
    <source>
        <dbReference type="ARBA" id="ARBA00023049"/>
    </source>
</evidence>
<dbReference type="InterPro" id="IPR013647">
    <property type="entry name" value="OligopepF_N_dom"/>
</dbReference>
<keyword evidence="1 6" id="KW-0645">Protease</keyword>
<proteinExistence type="inferred from homology"/>
<keyword evidence="11" id="KW-1185">Reference proteome</keyword>
<evidence type="ECO:0000256" key="6">
    <source>
        <dbReference type="RuleBase" id="RU003435"/>
    </source>
</evidence>
<dbReference type="GO" id="GO:0004222">
    <property type="term" value="F:metalloendopeptidase activity"/>
    <property type="evidence" value="ECO:0007669"/>
    <property type="project" value="InterPro"/>
</dbReference>
<dbReference type="InterPro" id="IPR011977">
    <property type="entry name" value="Pept_M3B_clade3"/>
</dbReference>
<dbReference type="Gene3D" id="1.20.140.70">
    <property type="entry name" value="Oligopeptidase f, N-terminal domain"/>
    <property type="match status" value="1"/>
</dbReference>
<evidence type="ECO:0000256" key="1">
    <source>
        <dbReference type="ARBA" id="ARBA00022670"/>
    </source>
</evidence>
<dbReference type="OrthoDB" id="9769691at2"/>
<keyword evidence="2 6" id="KW-0479">Metal-binding</keyword>
<evidence type="ECO:0000256" key="4">
    <source>
        <dbReference type="ARBA" id="ARBA00022833"/>
    </source>
</evidence>
<evidence type="ECO:0000256" key="7">
    <source>
        <dbReference type="SAM" id="Coils"/>
    </source>
</evidence>
<reference evidence="10 11" key="1">
    <citation type="submission" date="2016-10" db="EMBL/GenBank/DDBJ databases">
        <authorList>
            <person name="de Groot N.N."/>
        </authorList>
    </citation>
    <scope>NUCLEOTIDE SEQUENCE [LARGE SCALE GENOMIC DNA]</scope>
    <source>
        <strain evidence="10 11">DSM 46701</strain>
    </source>
</reference>
<evidence type="ECO:0000259" key="8">
    <source>
        <dbReference type="Pfam" id="PF01432"/>
    </source>
</evidence>
<sequence>MSPKYAQTWNLDVFFEGGSDSPGLKKELTDLEKQIPRLKEKILAIDTSGSEVPVEIWNEALEELQQLSNRLHEAFSYISCLSSANMRDEQAQILRGQAAQLIASHSSVLTALDSKITQCSEEYWQQLIERPEIRPISFALREKRQRAMEKLPPEQEELVGNLSVDGYHGWGQMYNTIVGRMQIPCEENGKIHYLSVGQAFNKLSNPDRKIRRQIFAKWEEAWKNEADLFAETLNHLAGHRLQLYKHRGWDSVWKEPLDDNRMREETLRAMWEAIETEKHRLVKYLERKAKLLQIERLSWYDLHAPLPGVNKTVPYDEAADFIVEQFRHFSRDLAEFAQHAFENRWIEAEDRPGKRPGGFCASFPVSEQTRIFMTYSGTPSNVSTLAHELGHAYHQHVMKGLPALVQEYAMNVAETASTFAELIVTDAAIRHADSREERVILLEDKLQRAVSFFMDVHSRFLFETRFYEERKQGPLTPTRLCELMVEAQKAGFAHSLAEYHPHFWASKLHFYNTYVPFYNFSYTFGYLFSTGIYARALEQGTAFAQKYVDLLRDTGRMTVEDLAEKHLGVDLTKPDFWQQAVDLVLADVDEFLSLT</sequence>
<dbReference type="GO" id="GO:0046872">
    <property type="term" value="F:metal ion binding"/>
    <property type="evidence" value="ECO:0007669"/>
    <property type="project" value="UniProtKB-UniRule"/>
</dbReference>
<keyword evidence="3 6" id="KW-0378">Hydrolase</keyword>
<dbReference type="SUPFAM" id="SSF55486">
    <property type="entry name" value="Metalloproteases ('zincins'), catalytic domain"/>
    <property type="match status" value="1"/>
</dbReference>
<dbReference type="Pfam" id="PF01432">
    <property type="entry name" value="Peptidase_M3"/>
    <property type="match status" value="1"/>
</dbReference>